<keyword evidence="2" id="KW-0418">Kinase</keyword>
<reference evidence="2 3" key="1">
    <citation type="journal article" date="2016" name="Mol. Biol. Evol.">
        <title>Comparative Genomics of Early-Diverging Mushroom-Forming Fungi Provides Insights into the Origins of Lignocellulose Decay Capabilities.</title>
        <authorList>
            <person name="Nagy L.G."/>
            <person name="Riley R."/>
            <person name="Tritt A."/>
            <person name="Adam C."/>
            <person name="Daum C."/>
            <person name="Floudas D."/>
            <person name="Sun H."/>
            <person name="Yadav J.S."/>
            <person name="Pangilinan J."/>
            <person name="Larsson K.H."/>
            <person name="Matsuura K."/>
            <person name="Barry K."/>
            <person name="Labutti K."/>
            <person name="Kuo R."/>
            <person name="Ohm R.A."/>
            <person name="Bhattacharya S.S."/>
            <person name="Shirouzu T."/>
            <person name="Yoshinaga Y."/>
            <person name="Martin F.M."/>
            <person name="Grigoriev I.V."/>
            <person name="Hibbett D.S."/>
        </authorList>
    </citation>
    <scope>NUCLEOTIDE SEQUENCE [LARGE SCALE GENOMIC DNA]</scope>
    <source>
        <strain evidence="2 3">HHB12733</strain>
    </source>
</reference>
<proteinExistence type="predicted"/>
<keyword evidence="3" id="KW-1185">Reference proteome</keyword>
<protein>
    <submittedName>
        <fullName evidence="2">Kinase-like protein</fullName>
    </submittedName>
</protein>
<dbReference type="SMART" id="SM00220">
    <property type="entry name" value="S_TKc"/>
    <property type="match status" value="1"/>
</dbReference>
<gene>
    <name evidence="2" type="ORF">CALCODRAFT_522075</name>
</gene>
<evidence type="ECO:0000259" key="1">
    <source>
        <dbReference type="PROSITE" id="PS50011"/>
    </source>
</evidence>
<dbReference type="Proteomes" id="UP000076842">
    <property type="component" value="Unassembled WGS sequence"/>
</dbReference>
<evidence type="ECO:0000313" key="2">
    <source>
        <dbReference type="EMBL" id="KZT50198.1"/>
    </source>
</evidence>
<dbReference type="InParanoid" id="A0A165C3S4"/>
<evidence type="ECO:0000313" key="3">
    <source>
        <dbReference type="Proteomes" id="UP000076842"/>
    </source>
</evidence>
<dbReference type="GO" id="GO:0004672">
    <property type="term" value="F:protein kinase activity"/>
    <property type="evidence" value="ECO:0007669"/>
    <property type="project" value="InterPro"/>
</dbReference>
<organism evidence="2 3">
    <name type="scientific">Calocera cornea HHB12733</name>
    <dbReference type="NCBI Taxonomy" id="1353952"/>
    <lineage>
        <taxon>Eukaryota</taxon>
        <taxon>Fungi</taxon>
        <taxon>Dikarya</taxon>
        <taxon>Basidiomycota</taxon>
        <taxon>Agaricomycotina</taxon>
        <taxon>Dacrymycetes</taxon>
        <taxon>Dacrymycetales</taxon>
        <taxon>Dacrymycetaceae</taxon>
        <taxon>Calocera</taxon>
    </lineage>
</organism>
<dbReference type="EMBL" id="KV424210">
    <property type="protein sequence ID" value="KZT50198.1"/>
    <property type="molecule type" value="Genomic_DNA"/>
</dbReference>
<dbReference type="InterPro" id="IPR000719">
    <property type="entry name" value="Prot_kinase_dom"/>
</dbReference>
<dbReference type="AlphaFoldDB" id="A0A165C3S4"/>
<dbReference type="STRING" id="1353952.A0A165C3S4"/>
<keyword evidence="2" id="KW-0808">Transferase</keyword>
<sequence length="413" mass="46645">MLEAIIESSFNTIFRLFAYLVVCYHAVDKRLSRTSTRSCVSSPKHELGPYTTFEGRSGGTQCVYFGRSQRKYDQGLSYYVKFSDNNDPSSLESILARCDWPASLAALEDAFVDHFGIRWWKHGEGIIPDATYNISTADGHCTITISPPLPKAPGVSIDKCLDRMPRIQISDLVRIQHINSGVDMVYLEDALYAFKHFEPTLDQAMDPLKEVKTAFELRESPYIINVTALVTDGDSYRGFLMPYATVQSLVDAFRLRSYPWTTCVQIAYDIVCGVLALHTIQKPNGDLKPQNVILRYVGELEDRPRAQLIDLEAHGGVTLPFTDPALAHETQPSTLQDIYSLGLMLQWLAIADELRSKNNLEMEPQEDGHEVELPTTLPPHVPSWYDNVIRRCCGPPSQRPTVEEVQHIFKKNM</sequence>
<feature type="domain" description="Protein kinase" evidence="1">
    <location>
        <begin position="158"/>
        <end position="410"/>
    </location>
</feature>
<dbReference type="GO" id="GO:0005524">
    <property type="term" value="F:ATP binding"/>
    <property type="evidence" value="ECO:0007669"/>
    <property type="project" value="InterPro"/>
</dbReference>
<dbReference type="Gene3D" id="1.10.510.10">
    <property type="entry name" value="Transferase(Phosphotransferase) domain 1"/>
    <property type="match status" value="1"/>
</dbReference>
<dbReference type="OrthoDB" id="3257280at2759"/>
<dbReference type="PROSITE" id="PS50011">
    <property type="entry name" value="PROTEIN_KINASE_DOM"/>
    <property type="match status" value="1"/>
</dbReference>
<dbReference type="Pfam" id="PF00069">
    <property type="entry name" value="Pkinase"/>
    <property type="match status" value="1"/>
</dbReference>
<name>A0A165C3S4_9BASI</name>
<accession>A0A165C3S4</accession>
<dbReference type="InterPro" id="IPR011009">
    <property type="entry name" value="Kinase-like_dom_sf"/>
</dbReference>
<dbReference type="SUPFAM" id="SSF56112">
    <property type="entry name" value="Protein kinase-like (PK-like)"/>
    <property type="match status" value="1"/>
</dbReference>